<dbReference type="NCBIfam" id="TIGR00023">
    <property type="entry name" value="glycerol-3-phosphate 1-O-acyltransferase PlsY"/>
    <property type="match status" value="1"/>
</dbReference>
<keyword evidence="10" id="KW-0997">Cell inner membrane</keyword>
<dbReference type="PATRIC" id="fig|1183438.3.peg.1190"/>
<comment type="similarity">
    <text evidence="10">Belongs to the PlsY family.</text>
</comment>
<comment type="subcellular location">
    <subcellularLocation>
        <location evidence="10">Cell inner membrane</location>
        <topology evidence="10">Multi-pass membrane protein</topology>
    </subcellularLocation>
</comment>
<feature type="transmembrane region" description="Helical" evidence="10">
    <location>
        <begin position="158"/>
        <end position="180"/>
    </location>
</feature>
<evidence type="ECO:0000313" key="12">
    <source>
        <dbReference type="Proteomes" id="UP000017396"/>
    </source>
</evidence>
<dbReference type="EC" id="2.3.1.275" evidence="10"/>
<gene>
    <name evidence="10 11" type="primary">plsY</name>
    <name evidence="11" type="ORF">GKIL_1208</name>
</gene>
<dbReference type="HOGENOM" id="CLU_081254_7_1_3"/>
<keyword evidence="8 10" id="KW-0594">Phospholipid biosynthesis</keyword>
<evidence type="ECO:0000256" key="8">
    <source>
        <dbReference type="ARBA" id="ARBA00023209"/>
    </source>
</evidence>
<keyword evidence="9 10" id="KW-1208">Phospholipid metabolism</keyword>
<keyword evidence="11" id="KW-0012">Acyltransferase</keyword>
<dbReference type="GO" id="GO:0005886">
    <property type="term" value="C:plasma membrane"/>
    <property type="evidence" value="ECO:0007669"/>
    <property type="project" value="UniProtKB-SubCell"/>
</dbReference>
<evidence type="ECO:0000256" key="3">
    <source>
        <dbReference type="ARBA" id="ARBA00022679"/>
    </source>
</evidence>
<keyword evidence="4 10" id="KW-0812">Transmembrane</keyword>
<keyword evidence="1 10" id="KW-1003">Cell membrane</keyword>
<sequence length="204" mass="21310">MNWPLILATWLLAYLIGSFPAGYLAGRLLKGIDIREQGSGSTGATNVLRTLGKGPAIAVLLIDVLKGLVAILMARALLGDNGSWAIVGAGLAAIVGHSWPIWLGFRGGKSVAVSIGIVFGLQWQVGLTLFAIWGLCFGATRIVSFASIVAALAAPIGFYLWGTSLPFILFGLAGGLSVVFRHRSNIARLLKGTEPKIGSSSPAR</sequence>
<dbReference type="Proteomes" id="UP000017396">
    <property type="component" value="Chromosome"/>
</dbReference>
<evidence type="ECO:0000256" key="10">
    <source>
        <dbReference type="HAMAP-Rule" id="MF_01043"/>
    </source>
</evidence>
<feature type="transmembrane region" description="Helical" evidence="10">
    <location>
        <begin position="6"/>
        <end position="25"/>
    </location>
</feature>
<dbReference type="UniPathway" id="UPA00085"/>
<dbReference type="HAMAP" id="MF_01043">
    <property type="entry name" value="PlsY"/>
    <property type="match status" value="1"/>
</dbReference>
<dbReference type="AlphaFoldDB" id="U5QIL8"/>
<comment type="function">
    <text evidence="10">Catalyzes the transfer of an acyl group from acyl-phosphate (acyl-PO(4)) to glycerol-3-phosphate (G3P) to form lysophosphatidic acid (LPA). This enzyme utilizes acyl-phosphate as fatty acyl donor, but not acyl-CoA or acyl-ACP.</text>
</comment>
<accession>U5QIL8</accession>
<feature type="transmembrane region" description="Helical" evidence="10">
    <location>
        <begin position="84"/>
        <end position="105"/>
    </location>
</feature>
<comment type="subunit">
    <text evidence="10">Probably interacts with PlsX.</text>
</comment>
<evidence type="ECO:0000256" key="1">
    <source>
        <dbReference type="ARBA" id="ARBA00022475"/>
    </source>
</evidence>
<comment type="pathway">
    <text evidence="10">Lipid metabolism; phospholipid metabolism.</text>
</comment>
<dbReference type="EMBL" id="CP003587">
    <property type="protein sequence ID" value="AGY57454.1"/>
    <property type="molecule type" value="Genomic_DNA"/>
</dbReference>
<protein>
    <recommendedName>
        <fullName evidence="10">Glycerol-3-phosphate acyltransferase</fullName>
    </recommendedName>
    <alternativeName>
        <fullName evidence="10">Acyl-PO4 G3P acyltransferase</fullName>
    </alternativeName>
    <alternativeName>
        <fullName evidence="10">Acyl-phosphate--glycerol-3-phosphate acyltransferase</fullName>
    </alternativeName>
    <alternativeName>
        <fullName evidence="10">G3P acyltransferase</fullName>
        <shortName evidence="10">GPAT</shortName>
        <ecNumber evidence="10">2.3.1.275</ecNumber>
    </alternativeName>
    <alternativeName>
        <fullName evidence="10">Lysophosphatidic acid synthase</fullName>
        <shortName evidence="10">LPA synthase</shortName>
    </alternativeName>
</protein>
<dbReference type="PANTHER" id="PTHR30309:SF0">
    <property type="entry name" value="GLYCEROL-3-PHOSPHATE ACYLTRANSFERASE-RELATED"/>
    <property type="match status" value="1"/>
</dbReference>
<dbReference type="GO" id="GO:0043772">
    <property type="term" value="F:acyl-phosphate glycerol-3-phosphate acyltransferase activity"/>
    <property type="evidence" value="ECO:0007669"/>
    <property type="project" value="UniProtKB-UniRule"/>
</dbReference>
<feature type="transmembrane region" description="Helical" evidence="10">
    <location>
        <begin position="56"/>
        <end position="78"/>
    </location>
</feature>
<dbReference type="STRING" id="1183438.GKIL_1208"/>
<keyword evidence="6 10" id="KW-0443">Lipid metabolism</keyword>
<evidence type="ECO:0000256" key="9">
    <source>
        <dbReference type="ARBA" id="ARBA00023264"/>
    </source>
</evidence>
<dbReference type="OrthoDB" id="9777124at2"/>
<evidence type="ECO:0000313" key="11">
    <source>
        <dbReference type="EMBL" id="AGY57454.1"/>
    </source>
</evidence>
<dbReference type="eggNOG" id="COG0344">
    <property type="taxonomic scope" value="Bacteria"/>
</dbReference>
<reference evidence="11 12" key="1">
    <citation type="journal article" date="2013" name="PLoS ONE">
        <title>Cultivation and Complete Genome Sequencing of Gloeobacter kilaueensis sp. nov., from a Lava Cave in Kilauea Caldera, Hawai'i.</title>
        <authorList>
            <person name="Saw J.H."/>
            <person name="Schatz M."/>
            <person name="Brown M.V."/>
            <person name="Kunkel D.D."/>
            <person name="Foster J.S."/>
            <person name="Shick H."/>
            <person name="Christensen S."/>
            <person name="Hou S."/>
            <person name="Wan X."/>
            <person name="Donachie S.P."/>
        </authorList>
    </citation>
    <scope>NUCLEOTIDE SEQUENCE [LARGE SCALE GENOMIC DNA]</scope>
    <source>
        <strain evidence="12">JS</strain>
    </source>
</reference>
<evidence type="ECO:0000256" key="7">
    <source>
        <dbReference type="ARBA" id="ARBA00023136"/>
    </source>
</evidence>
<evidence type="ECO:0000256" key="5">
    <source>
        <dbReference type="ARBA" id="ARBA00022989"/>
    </source>
</evidence>
<feature type="transmembrane region" description="Helical" evidence="10">
    <location>
        <begin position="126"/>
        <end position="152"/>
    </location>
</feature>
<keyword evidence="3 10" id="KW-0808">Transferase</keyword>
<evidence type="ECO:0000256" key="6">
    <source>
        <dbReference type="ARBA" id="ARBA00023098"/>
    </source>
</evidence>
<dbReference type="KEGG" id="glj:GKIL_1208"/>
<dbReference type="InterPro" id="IPR003811">
    <property type="entry name" value="G3P_acylTferase_PlsY"/>
</dbReference>
<dbReference type="PANTHER" id="PTHR30309">
    <property type="entry name" value="INNER MEMBRANE PROTEIN YGIH"/>
    <property type="match status" value="1"/>
</dbReference>
<dbReference type="SMR" id="U5QIL8"/>
<keyword evidence="5 10" id="KW-1133">Transmembrane helix</keyword>
<comment type="catalytic activity">
    <reaction evidence="10">
        <text>an acyl phosphate + sn-glycerol 3-phosphate = a 1-acyl-sn-glycero-3-phosphate + phosphate</text>
        <dbReference type="Rhea" id="RHEA:34075"/>
        <dbReference type="ChEBI" id="CHEBI:43474"/>
        <dbReference type="ChEBI" id="CHEBI:57597"/>
        <dbReference type="ChEBI" id="CHEBI:57970"/>
        <dbReference type="ChEBI" id="CHEBI:59918"/>
        <dbReference type="EC" id="2.3.1.275"/>
    </reaction>
</comment>
<proteinExistence type="inferred from homology"/>
<keyword evidence="2 10" id="KW-0444">Lipid biosynthesis</keyword>
<dbReference type="SMART" id="SM01207">
    <property type="entry name" value="G3P_acyltransf"/>
    <property type="match status" value="1"/>
</dbReference>
<organism evidence="11 12">
    <name type="scientific">Gloeobacter kilaueensis (strain ATCC BAA-2537 / CCAP 1431/1 / ULC 316 / JS1)</name>
    <dbReference type="NCBI Taxonomy" id="1183438"/>
    <lineage>
        <taxon>Bacteria</taxon>
        <taxon>Bacillati</taxon>
        <taxon>Cyanobacteriota</taxon>
        <taxon>Cyanophyceae</taxon>
        <taxon>Gloeobacterales</taxon>
        <taxon>Gloeobacteraceae</taxon>
        <taxon>Gloeobacter</taxon>
    </lineage>
</organism>
<dbReference type="RefSeq" id="WP_023172539.1">
    <property type="nucleotide sequence ID" value="NC_022600.1"/>
</dbReference>
<dbReference type="GO" id="GO:0008654">
    <property type="term" value="P:phospholipid biosynthetic process"/>
    <property type="evidence" value="ECO:0007669"/>
    <property type="project" value="UniProtKB-UniRule"/>
</dbReference>
<name>U5QIL8_GLOK1</name>
<keyword evidence="7 10" id="KW-0472">Membrane</keyword>
<evidence type="ECO:0000256" key="4">
    <source>
        <dbReference type="ARBA" id="ARBA00022692"/>
    </source>
</evidence>
<evidence type="ECO:0000256" key="2">
    <source>
        <dbReference type="ARBA" id="ARBA00022516"/>
    </source>
</evidence>
<dbReference type="Pfam" id="PF02660">
    <property type="entry name" value="G3P_acyltransf"/>
    <property type="match status" value="1"/>
</dbReference>
<keyword evidence="12" id="KW-1185">Reference proteome</keyword>